<dbReference type="Pfam" id="PF13855">
    <property type="entry name" value="LRR_8"/>
    <property type="match status" value="1"/>
</dbReference>
<protein>
    <submittedName>
        <fullName evidence="10">Serine-threonine protein kinase, plant-type, putative</fullName>
    </submittedName>
</protein>
<dbReference type="SUPFAM" id="SSF52058">
    <property type="entry name" value="L domain-like"/>
    <property type="match status" value="1"/>
</dbReference>
<keyword evidence="10" id="KW-0808">Transferase</keyword>
<dbReference type="eggNOG" id="ENOG502QWBN">
    <property type="taxonomic scope" value="Eukaryota"/>
</dbReference>
<evidence type="ECO:0000256" key="7">
    <source>
        <dbReference type="ARBA" id="ARBA00023136"/>
    </source>
</evidence>
<evidence type="ECO:0000256" key="6">
    <source>
        <dbReference type="ARBA" id="ARBA00022737"/>
    </source>
</evidence>
<dbReference type="STRING" id="3988.B9RXH9"/>
<dbReference type="GO" id="GO:0016301">
    <property type="term" value="F:kinase activity"/>
    <property type="evidence" value="ECO:0007669"/>
    <property type="project" value="UniProtKB-KW"/>
</dbReference>
<dbReference type="InterPro" id="IPR013210">
    <property type="entry name" value="LRR_N_plant-typ"/>
</dbReference>
<dbReference type="PROSITE" id="PS51450">
    <property type="entry name" value="LRR"/>
    <property type="match status" value="1"/>
</dbReference>
<dbReference type="PANTHER" id="PTHR48010:SF22">
    <property type="entry name" value="OS09G0376600 PROTEIN"/>
    <property type="match status" value="1"/>
</dbReference>
<evidence type="ECO:0000256" key="3">
    <source>
        <dbReference type="ARBA" id="ARBA00022512"/>
    </source>
</evidence>
<keyword evidence="3" id="KW-0134">Cell wall</keyword>
<dbReference type="GO" id="GO:0016020">
    <property type="term" value="C:membrane"/>
    <property type="evidence" value="ECO:0007669"/>
    <property type="project" value="UniProtKB-SubCell"/>
</dbReference>
<name>B9RXH9_RICCO</name>
<proteinExistence type="inferred from homology"/>
<keyword evidence="10" id="KW-0418">Kinase</keyword>
<keyword evidence="4" id="KW-0433">Leucine-rich repeat</keyword>
<evidence type="ECO:0000256" key="1">
    <source>
        <dbReference type="ARBA" id="ARBA00004191"/>
    </source>
</evidence>
<evidence type="ECO:0000313" key="10">
    <source>
        <dbReference type="EMBL" id="EEF43835.1"/>
    </source>
</evidence>
<evidence type="ECO:0000259" key="9">
    <source>
        <dbReference type="Pfam" id="PF08263"/>
    </source>
</evidence>
<keyword evidence="5" id="KW-0732">Signal</keyword>
<dbReference type="Pfam" id="PF00560">
    <property type="entry name" value="LRR_1"/>
    <property type="match status" value="1"/>
</dbReference>
<dbReference type="InterPro" id="IPR032675">
    <property type="entry name" value="LRR_dom_sf"/>
</dbReference>
<dbReference type="FunFam" id="3.80.10.10:FF:000400">
    <property type="entry name" value="Nuclear pore complex protein NUP107"/>
    <property type="match status" value="1"/>
</dbReference>
<dbReference type="Gene3D" id="3.80.10.10">
    <property type="entry name" value="Ribonuclease Inhibitor"/>
    <property type="match status" value="1"/>
</dbReference>
<keyword evidence="3" id="KW-0964">Secreted</keyword>
<evidence type="ECO:0000256" key="4">
    <source>
        <dbReference type="ARBA" id="ARBA00022614"/>
    </source>
</evidence>
<evidence type="ECO:0000256" key="2">
    <source>
        <dbReference type="ARBA" id="ARBA00004370"/>
    </source>
</evidence>
<dbReference type="Pfam" id="PF08263">
    <property type="entry name" value="LRRNT_2"/>
    <property type="match status" value="1"/>
</dbReference>
<dbReference type="AlphaFoldDB" id="B9RXH9"/>
<organism evidence="10 11">
    <name type="scientific">Ricinus communis</name>
    <name type="common">Castor bean</name>
    <dbReference type="NCBI Taxonomy" id="3988"/>
    <lineage>
        <taxon>Eukaryota</taxon>
        <taxon>Viridiplantae</taxon>
        <taxon>Streptophyta</taxon>
        <taxon>Embryophyta</taxon>
        <taxon>Tracheophyta</taxon>
        <taxon>Spermatophyta</taxon>
        <taxon>Magnoliopsida</taxon>
        <taxon>eudicotyledons</taxon>
        <taxon>Gunneridae</taxon>
        <taxon>Pentapetalae</taxon>
        <taxon>rosids</taxon>
        <taxon>fabids</taxon>
        <taxon>Malpighiales</taxon>
        <taxon>Euphorbiaceae</taxon>
        <taxon>Acalyphoideae</taxon>
        <taxon>Acalypheae</taxon>
        <taxon>Ricinus</taxon>
    </lineage>
</organism>
<dbReference type="EMBL" id="EQ973828">
    <property type="protein sequence ID" value="EEF43835.1"/>
    <property type="molecule type" value="Genomic_DNA"/>
</dbReference>
<keyword evidence="7" id="KW-0472">Membrane</keyword>
<dbReference type="OMA" id="ASAGRGX"/>
<sequence>MSNSVEENVRQSLVQFMQQLSSGNRQNDQNWGWNMTSDPCNDNWVGVACDSQLQTVQKIVLHEFNFSGSLDASSLCMVNSLVVLSLRKNNIVNIIPEAIGKCKSLTHLNLRENRLSGFIPEGLSQLRSLTRLDISNNQLSGKIPEFNFTKLQEFNVSNNNLTGPIPDQGMFPADSFYGNPQLCGKPLNACPLSIAPAPSPVAEAPESYKSKILMALFALSILIII</sequence>
<dbReference type="Proteomes" id="UP000008311">
    <property type="component" value="Unassembled WGS sequence"/>
</dbReference>
<keyword evidence="6" id="KW-0677">Repeat</keyword>
<keyword evidence="11" id="KW-1185">Reference proteome</keyword>
<evidence type="ECO:0000256" key="8">
    <source>
        <dbReference type="ARBA" id="ARBA00038043"/>
    </source>
</evidence>
<accession>B9RXH9</accession>
<dbReference type="OrthoDB" id="69842at2759"/>
<dbReference type="InterPro" id="IPR001611">
    <property type="entry name" value="Leu-rich_rpt"/>
</dbReference>
<comment type="subcellular location">
    <subcellularLocation>
        <location evidence="2">Membrane</location>
    </subcellularLocation>
    <subcellularLocation>
        <location evidence="1">Secreted</location>
        <location evidence="1">Cell wall</location>
    </subcellularLocation>
</comment>
<dbReference type="PANTHER" id="PTHR48010">
    <property type="entry name" value="OS05G0588300 PROTEIN"/>
    <property type="match status" value="1"/>
</dbReference>
<feature type="domain" description="Leucine-rich repeat-containing N-terminal plant-type" evidence="9">
    <location>
        <begin position="11"/>
        <end position="50"/>
    </location>
</feature>
<dbReference type="InParanoid" id="B9RXH9"/>
<reference evidence="11" key="1">
    <citation type="journal article" date="2010" name="Nat. Biotechnol.">
        <title>Draft genome sequence of the oilseed species Ricinus communis.</title>
        <authorList>
            <person name="Chan A.P."/>
            <person name="Crabtree J."/>
            <person name="Zhao Q."/>
            <person name="Lorenzi H."/>
            <person name="Orvis J."/>
            <person name="Puiu D."/>
            <person name="Melake-Berhan A."/>
            <person name="Jones K.M."/>
            <person name="Redman J."/>
            <person name="Chen G."/>
            <person name="Cahoon E.B."/>
            <person name="Gedil M."/>
            <person name="Stanke M."/>
            <person name="Haas B.J."/>
            <person name="Wortman J.R."/>
            <person name="Fraser-Liggett C.M."/>
            <person name="Ravel J."/>
            <person name="Rabinowicz P.D."/>
        </authorList>
    </citation>
    <scope>NUCLEOTIDE SEQUENCE [LARGE SCALE GENOMIC DNA]</scope>
    <source>
        <strain evidence="11">cv. Hale</strain>
    </source>
</reference>
<dbReference type="InterPro" id="IPR050994">
    <property type="entry name" value="At_inactive_RLKs"/>
</dbReference>
<evidence type="ECO:0000256" key="5">
    <source>
        <dbReference type="ARBA" id="ARBA00022729"/>
    </source>
</evidence>
<comment type="similarity">
    <text evidence="8">Belongs to the polygalacturonase-inhibiting protein family.</text>
</comment>
<gene>
    <name evidence="10" type="ORF">RCOM_0903760</name>
</gene>
<evidence type="ECO:0000313" key="11">
    <source>
        <dbReference type="Proteomes" id="UP000008311"/>
    </source>
</evidence>